<dbReference type="InterPro" id="IPR036259">
    <property type="entry name" value="MFS_trans_sf"/>
</dbReference>
<evidence type="ECO:0000256" key="6">
    <source>
        <dbReference type="SAM" id="Phobius"/>
    </source>
</evidence>
<dbReference type="InterPro" id="IPR011701">
    <property type="entry name" value="MFS"/>
</dbReference>
<dbReference type="GO" id="GO:0022857">
    <property type="term" value="F:transmembrane transporter activity"/>
    <property type="evidence" value="ECO:0007669"/>
    <property type="project" value="InterPro"/>
</dbReference>
<dbReference type="AlphaFoldDB" id="A0A840SZA5"/>
<evidence type="ECO:0000256" key="1">
    <source>
        <dbReference type="ARBA" id="ARBA00004651"/>
    </source>
</evidence>
<evidence type="ECO:0000313" key="9">
    <source>
        <dbReference type="Proteomes" id="UP000549457"/>
    </source>
</evidence>
<feature type="transmembrane region" description="Helical" evidence="6">
    <location>
        <begin position="293"/>
        <end position="313"/>
    </location>
</feature>
<feature type="transmembrane region" description="Helical" evidence="6">
    <location>
        <begin position="93"/>
        <end position="115"/>
    </location>
</feature>
<name>A0A840SZA5_9RHOB</name>
<evidence type="ECO:0000259" key="7">
    <source>
        <dbReference type="PROSITE" id="PS50850"/>
    </source>
</evidence>
<keyword evidence="5 6" id="KW-0472">Membrane</keyword>
<feature type="transmembrane region" description="Helical" evidence="6">
    <location>
        <begin position="40"/>
        <end position="62"/>
    </location>
</feature>
<feature type="transmembrane region" description="Helical" evidence="6">
    <location>
        <begin position="269"/>
        <end position="287"/>
    </location>
</feature>
<comment type="caution">
    <text evidence="8">The sequence shown here is derived from an EMBL/GenBank/DDBJ whole genome shotgun (WGS) entry which is preliminary data.</text>
</comment>
<dbReference type="InterPro" id="IPR050189">
    <property type="entry name" value="MFS_Efflux_Transporters"/>
</dbReference>
<gene>
    <name evidence="8" type="ORF">HNP73_004504</name>
</gene>
<feature type="domain" description="Major facilitator superfamily (MFS) profile" evidence="7">
    <location>
        <begin position="4"/>
        <end position="383"/>
    </location>
</feature>
<evidence type="ECO:0000256" key="3">
    <source>
        <dbReference type="ARBA" id="ARBA00022692"/>
    </source>
</evidence>
<feature type="transmembrane region" description="Helical" evidence="6">
    <location>
        <begin position="153"/>
        <end position="176"/>
    </location>
</feature>
<feature type="transmembrane region" description="Helical" evidence="6">
    <location>
        <begin position="69"/>
        <end position="87"/>
    </location>
</feature>
<evidence type="ECO:0000256" key="5">
    <source>
        <dbReference type="ARBA" id="ARBA00023136"/>
    </source>
</evidence>
<comment type="subcellular location">
    <subcellularLocation>
        <location evidence="1">Cell membrane</location>
        <topology evidence="1">Multi-pass membrane protein</topology>
    </subcellularLocation>
</comment>
<keyword evidence="4 6" id="KW-1133">Transmembrane helix</keyword>
<feature type="transmembrane region" description="Helical" evidence="6">
    <location>
        <begin position="196"/>
        <end position="214"/>
    </location>
</feature>
<keyword evidence="3 6" id="KW-0812">Transmembrane</keyword>
<dbReference type="EMBL" id="JACHFM010000009">
    <property type="protein sequence ID" value="MBB5224533.1"/>
    <property type="molecule type" value="Genomic_DNA"/>
</dbReference>
<dbReference type="PROSITE" id="PS50850">
    <property type="entry name" value="MFS"/>
    <property type="match status" value="1"/>
</dbReference>
<reference evidence="8 9" key="1">
    <citation type="submission" date="2020-08" db="EMBL/GenBank/DDBJ databases">
        <title>Genomic Encyclopedia of Type Strains, Phase IV (KMG-IV): sequencing the most valuable type-strain genomes for metagenomic binning, comparative biology and taxonomic classification.</title>
        <authorList>
            <person name="Goeker M."/>
        </authorList>
    </citation>
    <scope>NUCLEOTIDE SEQUENCE [LARGE SCALE GENOMIC DNA]</scope>
    <source>
        <strain evidence="8 9">DSM 101730</strain>
    </source>
</reference>
<evidence type="ECO:0000256" key="2">
    <source>
        <dbReference type="ARBA" id="ARBA00022475"/>
    </source>
</evidence>
<feature type="transmembrane region" description="Helical" evidence="6">
    <location>
        <begin position="234"/>
        <end position="257"/>
    </location>
</feature>
<dbReference type="Gene3D" id="1.20.1250.20">
    <property type="entry name" value="MFS general substrate transporter like domains"/>
    <property type="match status" value="2"/>
</dbReference>
<keyword evidence="9" id="KW-1185">Reference proteome</keyword>
<feature type="transmembrane region" description="Helical" evidence="6">
    <location>
        <begin position="325"/>
        <end position="344"/>
    </location>
</feature>
<dbReference type="SUPFAM" id="SSF103473">
    <property type="entry name" value="MFS general substrate transporter"/>
    <property type="match status" value="1"/>
</dbReference>
<evidence type="ECO:0000313" key="8">
    <source>
        <dbReference type="EMBL" id="MBB5224533.1"/>
    </source>
</evidence>
<evidence type="ECO:0000256" key="4">
    <source>
        <dbReference type="ARBA" id="ARBA00022989"/>
    </source>
</evidence>
<dbReference type="InterPro" id="IPR020846">
    <property type="entry name" value="MFS_dom"/>
</dbReference>
<accession>A0A840SZA5</accession>
<dbReference type="Pfam" id="PF07690">
    <property type="entry name" value="MFS_1"/>
    <property type="match status" value="2"/>
</dbReference>
<dbReference type="PANTHER" id="PTHR43124:SF3">
    <property type="entry name" value="CHLORAMPHENICOL EFFLUX PUMP RV0191"/>
    <property type="match status" value="1"/>
</dbReference>
<proteinExistence type="predicted"/>
<dbReference type="PANTHER" id="PTHR43124">
    <property type="entry name" value="PURINE EFFLUX PUMP PBUE"/>
    <property type="match status" value="1"/>
</dbReference>
<sequence length="383" mass="39455">MRTGFAALTIAYTLSQFYRAFLAVLAPALATDIGASAADLAFASGIWLAAFAGLQLPVGYALDHLGPRRTAAGLALAAVGAAVFALAQGPAAVTVAMALIGAGCAPALMVSLYIFARAYPPALFASLTGLIIGVSSVGNLAAATPMAWAARDFGWRACLWLFALLTLLTTAALVAFVRDPPRVAPPDRRRAGFLAVVRRPGALLLMPLTLAHYAPVAGVRGLWVGPYLADVFHLGPVALGNATLAMGVAMILGSFAYGPIDRLLRTRKGVVLGGNLLLAAALFGLGACPDSGLGFAVALLCVVGFAGSSYPLMIAHGRSFFPHHLAGRGVTFLNLLAMGGAGLAQILSGRIFDSSGYAGVFLFFGLFVLAGCLPYAFCRDRLD</sequence>
<dbReference type="RefSeq" id="WP_184155397.1">
    <property type="nucleotide sequence ID" value="NZ_JACHFM010000009.1"/>
</dbReference>
<organism evidence="8 9">
    <name type="scientific">Amaricoccus macauensis</name>
    <dbReference type="NCBI Taxonomy" id="57001"/>
    <lineage>
        <taxon>Bacteria</taxon>
        <taxon>Pseudomonadati</taxon>
        <taxon>Pseudomonadota</taxon>
        <taxon>Alphaproteobacteria</taxon>
        <taxon>Rhodobacterales</taxon>
        <taxon>Paracoccaceae</taxon>
        <taxon>Amaricoccus</taxon>
    </lineage>
</organism>
<dbReference type="GO" id="GO:0005886">
    <property type="term" value="C:plasma membrane"/>
    <property type="evidence" value="ECO:0007669"/>
    <property type="project" value="UniProtKB-SubCell"/>
</dbReference>
<dbReference type="Proteomes" id="UP000549457">
    <property type="component" value="Unassembled WGS sequence"/>
</dbReference>
<protein>
    <submittedName>
        <fullName evidence="8">Putative MFS family arabinose efflux permease</fullName>
    </submittedName>
</protein>
<keyword evidence="2" id="KW-1003">Cell membrane</keyword>
<feature type="transmembrane region" description="Helical" evidence="6">
    <location>
        <begin position="122"/>
        <end position="141"/>
    </location>
</feature>
<feature type="transmembrane region" description="Helical" evidence="6">
    <location>
        <begin position="356"/>
        <end position="377"/>
    </location>
</feature>